<reference evidence="3 4" key="1">
    <citation type="submission" date="2014-11" db="EMBL/GenBank/DDBJ databases">
        <authorList>
            <person name="Zhu J."/>
            <person name="Qi W."/>
            <person name="Song R."/>
        </authorList>
    </citation>
    <scope>NUCLEOTIDE SEQUENCE [LARGE SCALE GENOMIC DNA]</scope>
</reference>
<feature type="region of interest" description="Disordered" evidence="1">
    <location>
        <begin position="2850"/>
        <end position="2887"/>
    </location>
</feature>
<feature type="region of interest" description="Disordered" evidence="1">
    <location>
        <begin position="1105"/>
        <end position="1124"/>
    </location>
</feature>
<feature type="compositionally biased region" description="Basic and acidic residues" evidence="1">
    <location>
        <begin position="3463"/>
        <end position="3478"/>
    </location>
</feature>
<evidence type="ECO:0000313" key="4">
    <source>
        <dbReference type="Proteomes" id="UP000041254"/>
    </source>
</evidence>
<feature type="region of interest" description="Disordered" evidence="1">
    <location>
        <begin position="3463"/>
        <end position="3483"/>
    </location>
</feature>
<feature type="region of interest" description="Disordered" evidence="1">
    <location>
        <begin position="1853"/>
        <end position="1890"/>
    </location>
</feature>
<feature type="compositionally biased region" description="Low complexity" evidence="1">
    <location>
        <begin position="3555"/>
        <end position="3567"/>
    </location>
</feature>
<feature type="region of interest" description="Disordered" evidence="1">
    <location>
        <begin position="1230"/>
        <end position="1249"/>
    </location>
</feature>
<feature type="region of interest" description="Disordered" evidence="1">
    <location>
        <begin position="67"/>
        <end position="154"/>
    </location>
</feature>
<feature type="compositionally biased region" description="Low complexity" evidence="1">
    <location>
        <begin position="3279"/>
        <end position="3295"/>
    </location>
</feature>
<feature type="compositionally biased region" description="Polar residues" evidence="1">
    <location>
        <begin position="2779"/>
        <end position="2788"/>
    </location>
</feature>
<dbReference type="VEuPathDB" id="CryptoDB:Vbra_12804"/>
<feature type="compositionally biased region" description="Low complexity" evidence="1">
    <location>
        <begin position="2150"/>
        <end position="2173"/>
    </location>
</feature>
<feature type="compositionally biased region" description="Low complexity" evidence="1">
    <location>
        <begin position="1392"/>
        <end position="1405"/>
    </location>
</feature>
<evidence type="ECO:0000256" key="1">
    <source>
        <dbReference type="SAM" id="MobiDB-lite"/>
    </source>
</evidence>
<dbReference type="STRING" id="1169540.A0A0G4ERQ8"/>
<dbReference type="Pfam" id="PF19432">
    <property type="entry name" value="RME-8_N"/>
    <property type="match status" value="1"/>
</dbReference>
<feature type="compositionally biased region" description="Gly residues" evidence="1">
    <location>
        <begin position="1876"/>
        <end position="1890"/>
    </location>
</feature>
<sequence length="3710" mass="400555">MGNELSAEAEAQRGIVRLQRNGYASGEWQHLFRKFIEIFPPDRPCTWRSKKVVEVFFHLFAETIQHAERDNHRRHSSSSPDDSPHTHTHGTHSDEGSPSPDHHHHNHRYPPSADRSPHAHATSSEEDTHGEESGEEHEGDEHEGDDEESDEDHMLSDWREDLRLLLESAARLFTSEPLYRLLTNVKVDVTLFVSVLALDAPPDIILRAVRLITQLNRNIWQDPAMDRPVTLLKKRLLTEATLPTHLACLKRWTGPPPALSISFLEPDHNGSPLEAGVEAWPAVLSPPRLQTPPRRGRGVSADEDGDLDQIYGITSELLSYFVDAVHRHRATTPLSSVMECVKVWTADCRFLLDLATQHPQLLTRAQACLLLRSVVLDSFEGPCVYTQEAARTSGALLYFIGDTLQPTSGDGPTHFGLTSLDGFAAPHPITDTIKRQDSSKARKGKAAAASRLAPPPPPLRLQQQLPTTTADGATKGRSSYLVRAMVPPPGPADVQLLSSHLVAVLCENNRESMALLSKLFPPYFLKLLQASSVAFSWFPSTSDYPASSTGAARLSRAELQCIASTMRTLSPPRLAWKLFFESLRSTMEEVDLIWNEAVRTELRELLVTETKAIAFERALRGGQQVEWDVAACDIKIPSLHSEGRVNGYFVRLLTPALRHLATKQGLLTCGDGGVGVGVGGADSTSASDTVSRQSSSSHLDSWTLVDLLPEVRPSPATFVDLGVTTGLPEESPTRQPQTTTPWKPLTAALQAMVADEMTAGAGVGDAERKAMRFISASVSPTENPQALNWAFLEAVAVEDNVSRKAQMLYAWSLLYAAFFGELQDKLSVHHILWYGSPDHVHPQYRRVVFYFLLLATQYTPNIDQLIDANGVSLLLHYFCDYHLSINHHQLLQVSQPEKPSAPPSPPRKTRPSASPDALGRPIPFMMDESSPPLPISLSIGGRSISAPPKALPPPHTPLPPAAAAAAAAAAGMGSIDALHMHADIGPREYEYINFFAIHSLVVCVEGEGVNGTGGGGGRPSLPAFDSPDLKALLHSIETDGLSEGVCGGGGAGGGRGKPPFPFFSHHTTATHRGATAASDAASSPEDNLTTLASITPPPHPFYTAAVETTDTQPPPAAAAPPPAEEPQVYVSSLFARGGGEKGAIRECDIDDFEYQVDGAAALSHLTVRSHCGVALQSSHNPLQAASPRVESSQYFSRPLSTVPPCSASYRHIRQQRQAARKLAAEWASSSSRLRSGSREQLEPPSPDHAPEHVVASIQACRRYPGGEGDDVISREEMVILLHLALSCARRSAHFTRLLSLRKSLEQLTKLLLTHDDTILEGSAQLLLLILTARPIAALHLVEVGLVPLLLFAIFKDRRATGPGAKTTHARRGSATSSPPRPLAPSSTTHTESGVSQQQSRTSSVQMGSSFRQDKSAMPPISVIEVLAKLQKTLADLSRTASRRGGHHTPDFPHHKAHDTSELQGVRNAIALCDAIDTLLPLPMGKLLMMPDGPARFQHVVGGEVCTPTLVWNKTLRHQLMAVIVKTLRPLCESLDNDHCRTIYSGPPAFDIRYPLVDELFVEGFYVRIVARRALRLWLTQIYPTLVCELAANTPSTHMLQQHQQQQQTASSATPSFVAGSESGGVGGVMRRLVEPLERLATGVSLDRAGAVMEQWMDTCHNVGLGTVEYLQLSPSTDGSGAGEPLVIASGLLRRLSSLLRDRLAIDSHAHTHPLNDMHMIDRGLVCTLAPYAAYWSVLSPFAALGSLLSLIKPGSPTFFNVDVTLEALKLTEAILLLPCPSPRSHSHSHSHTTLESLFYQGGFKMLATLVRFTMMTTYTTMAMAKLPPAVMKTPERGGGDAGIQMTVQGLEGEGEGVHEDFGGGEGEPGGRQVSSGNGGSGNGGGGGGMVFGASRPIVRTDEVFAAVAMSHHHMTSGCASSLDRSMSPTSMSVDRSKTTLGPFPTDMTPGQEDELPTFPLVPGTVRAHTDDIDNGGGDDDDGHHDTEHLDRDRFDPFELHHIDPPLGFSPSILPPSAPPPLITLADACGPDPPLYLLRGFSFVSPRSWFITEVTRRDPVPTYSRHGGGGGSDSRWTVLHKETLAFARRHRHTPFPFPSQQLLVGQNVRRGDPDAIQYASLCSLFAAIARVVAPLKPMCPPPSLPSPPPLTAAAAADQQALSDPQNASAVPKPAAAAAAATQGAATAPRTSYSTTLAQWLGWTDKGADEREGTGGEGEDDGKGGSRRGTGGSPAMPAALQDVLSTELDGFASLLGIIMFDKWQSWMGLVVALRSLQVLLGRAEERRAAFAVGLPLKLLTWLLAALPEQKDTHHTAAMTMTNGGDADTETNPLDQPRKKAQPLAGRLRSEMKSTWGWFGDFPVSAVPESCVFLYLQVIVAETLAALAGIPPSCWAMGREGVRWDPPVRDVHLLLTQLLTPALMSLLCSEHHSLFFSSRHFPQADPFIWPTPLPNSNLGSIRSFLIALNSETADACLLWTPSMHKALEQTVAGHLAPLLESPDADVGDGGGRRGEGGGEESDGARLSFVAWDYEKLVTFDNCHHQYAQFDLDAEYYVHGVYISRFNGIPSAKLPPHVQAAPLLKSILDSLELHIKTSSHAYHPPHALHPPSTSFLEMGGIHINHRSHHPGGGRKEVGGDVEDETEGELSPRHNDARTQLHLTAVFKLLKGDFQGDLDPGDVDPTWFEVLLRLLPPLDGPLPKWLPTLLDIFRCLSSASSVWSRPRAIADWLATRLVLVLCWWLRTAPQPFSHAIPRPDIPLPLPHPLHPFPAVSTAPRPAASTLTQKGQQQRKSEPPPGAAVGAHNALVAEPLALITSILHQRRRSLRTAMDAGCPLITLLIILSHSGLPTTTTAGAQTAGGGGQEREGREEGEGEAARQGGSQGQGQGQGPALLPLQAVRLLGCFVSAQGADDDVHGCLCTLLTPLRGSAFFPRLQCAYEDPAPFYEWFCGRFRTSDMIWDDNTRADLLKFVLAELTNFECPADVRLGDMARSPVHGEGSLRHQRWEWMTAHQRIGPYQRTLNSHLRIGGVFLDIYIEGPERTDETDLSLLCDLIRRSNAVAAHCSKAASGARIKWRNLNAPSFIHESPPPTAALFVTGAESHPGSTTTTSTSSRYVEVDSPLPSSTEEEVRLHLQAFRLLLTSIPHNEFWRRVFEVPSFPTPSSLPSPASEMAAHEHHQPPADGRGGDGEGEGHEGDVVDVGAVPPMPAGQLWGILLHVMGHSGVYRHASTFHAIVSLLETAIGGEAPATGVSPSLVPLVLPAPRSPEMLGGKSESDVDGGAVESSSEGGATADGAAMATGGGVRLLSPSFRNAIMMDGQKKVEAMKAFFELIRAAPSSPLVERSLKVLSALLDTQPRSSATQQLGAAYLGRGGLLPLLAVLLPCPNLRDVKDAIAADQGMKGEQQEGGGETTTEQQLIGLPMICWSFQPAARWIAARVLIQLARSTTSLPKDLVDVFFGPASKRDARRGGRPPPHPEPRPAASRWLLEITTIADGKGSGAGAEDREDGGRVVDERTRQLVEFFTSPGTDNADWGWSWEMRQIWAVYVQVELASISPSKAPPSSSEAAAPPPDATLPLPWSTDKLKKYRPMVEKRLEEEMERQQHQPAFDRQTPPQLSPSRKPPSTPSSPHQWQRGPARQQAPNAPLWSPSLSPSDVRRRGGEAPAPPIASMSYSSSSEGVTGRDGAASEAAISVITPFSPQSGSDKDKGE</sequence>
<feature type="domain" description="DnaJ homologue subfamily C GRV2/DNAJC13 N-terminal" evidence="2">
    <location>
        <begin position="574"/>
        <end position="653"/>
    </location>
</feature>
<feature type="region of interest" description="Disordered" evidence="1">
    <location>
        <begin position="2767"/>
        <end position="2799"/>
    </location>
</feature>
<dbReference type="Proteomes" id="UP000041254">
    <property type="component" value="Unassembled WGS sequence"/>
</dbReference>
<feature type="compositionally biased region" description="Acidic residues" evidence="1">
    <location>
        <begin position="133"/>
        <end position="151"/>
    </location>
</feature>
<keyword evidence="4" id="KW-1185">Reference proteome</keyword>
<name>A0A0G4ERQ8_VITBC</name>
<gene>
    <name evidence="3" type="ORF">Vbra_12804</name>
</gene>
<feature type="region of interest" description="Disordered" evidence="1">
    <location>
        <begin position="1598"/>
        <end position="1617"/>
    </location>
</feature>
<feature type="region of interest" description="Disordered" evidence="1">
    <location>
        <begin position="1917"/>
        <end position="1959"/>
    </location>
</feature>
<feature type="region of interest" description="Disordered" evidence="1">
    <location>
        <begin position="3596"/>
        <end position="3710"/>
    </location>
</feature>
<feature type="compositionally biased region" description="Pro residues" evidence="1">
    <location>
        <begin position="1112"/>
        <end position="1124"/>
    </location>
</feature>
<evidence type="ECO:0000259" key="2">
    <source>
        <dbReference type="Pfam" id="PF19432"/>
    </source>
</evidence>
<feature type="compositionally biased region" description="Low complexity" evidence="1">
    <location>
        <begin position="3668"/>
        <end position="3677"/>
    </location>
</feature>
<feature type="region of interest" description="Disordered" evidence="1">
    <location>
        <begin position="2622"/>
        <end position="2649"/>
    </location>
</feature>
<dbReference type="InterPro" id="IPR045802">
    <property type="entry name" value="GRV2/DNAJC13_N"/>
</dbReference>
<feature type="region of interest" description="Disordered" evidence="1">
    <location>
        <begin position="3266"/>
        <end position="3295"/>
    </location>
</feature>
<feature type="region of interest" description="Disordered" evidence="1">
    <location>
        <begin position="2498"/>
        <end position="2519"/>
    </location>
</feature>
<feature type="region of interest" description="Disordered" evidence="1">
    <location>
        <begin position="1361"/>
        <end position="1415"/>
    </location>
</feature>
<feature type="region of interest" description="Disordered" evidence="1">
    <location>
        <begin position="431"/>
        <end position="474"/>
    </location>
</feature>
<protein>
    <recommendedName>
        <fullName evidence="2">DnaJ homologue subfamily C GRV2/DNAJC13 N-terminal domain-containing protein</fullName>
    </recommendedName>
</protein>
<feature type="region of interest" description="Disordered" evidence="1">
    <location>
        <begin position="2142"/>
        <end position="2173"/>
    </location>
</feature>
<feature type="region of interest" description="Disordered" evidence="1">
    <location>
        <begin position="893"/>
        <end position="923"/>
    </location>
</feature>
<feature type="region of interest" description="Disordered" evidence="1">
    <location>
        <begin position="3555"/>
        <end position="3581"/>
    </location>
</feature>
<evidence type="ECO:0000313" key="3">
    <source>
        <dbReference type="EMBL" id="CEM00535.1"/>
    </source>
</evidence>
<feature type="compositionally biased region" description="Polar residues" evidence="1">
    <location>
        <begin position="1917"/>
        <end position="1933"/>
    </location>
</feature>
<accession>A0A0G4ERQ8</accession>
<dbReference type="PANTHER" id="PTHR48125">
    <property type="entry name" value="LP07818P1"/>
    <property type="match status" value="1"/>
</dbReference>
<feature type="compositionally biased region" description="Low complexity" evidence="1">
    <location>
        <begin position="460"/>
        <end position="470"/>
    </location>
</feature>
<feature type="region of interest" description="Disordered" evidence="1">
    <location>
        <begin position="3159"/>
        <end position="3195"/>
    </location>
</feature>
<dbReference type="EMBL" id="CDMY01000295">
    <property type="protein sequence ID" value="CEM00535.1"/>
    <property type="molecule type" value="Genomic_DNA"/>
</dbReference>
<proteinExistence type="predicted"/>
<feature type="compositionally biased region" description="Basic and acidic residues" evidence="1">
    <location>
        <begin position="3172"/>
        <end position="3195"/>
    </location>
</feature>
<dbReference type="InParanoid" id="A0A0G4ERQ8"/>
<feature type="region of interest" description="Disordered" evidence="1">
    <location>
        <begin position="2202"/>
        <end position="2235"/>
    </location>
</feature>
<organism evidence="3 4">
    <name type="scientific">Vitrella brassicaformis (strain CCMP3155)</name>
    <dbReference type="NCBI Taxonomy" id="1169540"/>
    <lineage>
        <taxon>Eukaryota</taxon>
        <taxon>Sar</taxon>
        <taxon>Alveolata</taxon>
        <taxon>Colpodellida</taxon>
        <taxon>Vitrellaceae</taxon>
        <taxon>Vitrella</taxon>
    </lineage>
</organism>
<feature type="region of interest" description="Disordered" evidence="1">
    <location>
        <begin position="3098"/>
        <end position="3120"/>
    </location>
</feature>
<dbReference type="PANTHER" id="PTHR48125:SF10">
    <property type="entry name" value="OS12G0136300 PROTEIN"/>
    <property type="match status" value="1"/>
</dbReference>
<feature type="region of interest" description="Disordered" evidence="1">
    <location>
        <begin position="1969"/>
        <end position="1988"/>
    </location>
</feature>